<keyword evidence="6 9" id="KW-0648">Protein biosynthesis</keyword>
<evidence type="ECO:0000259" key="11">
    <source>
        <dbReference type="SMART" id="SM00836"/>
    </source>
</evidence>
<accession>A0ABT2WDY1</accession>
<keyword evidence="7 9" id="KW-0030">Aminoacyl-tRNA synthetase</keyword>
<dbReference type="SUPFAM" id="SSF52374">
    <property type="entry name" value="Nucleotidylyl transferase"/>
    <property type="match status" value="1"/>
</dbReference>
<dbReference type="Pfam" id="PF03485">
    <property type="entry name" value="Arg_tRNA_synt_N"/>
    <property type="match status" value="1"/>
</dbReference>
<dbReference type="PANTHER" id="PTHR11956:SF5">
    <property type="entry name" value="ARGININE--TRNA LIGASE, CYTOPLASMIC"/>
    <property type="match status" value="1"/>
</dbReference>
<name>A0ABT2WDY1_9BACI</name>
<feature type="domain" description="Arginyl tRNA synthetase N-terminal" evidence="12">
    <location>
        <begin position="9"/>
        <end position="95"/>
    </location>
</feature>
<dbReference type="InterPro" id="IPR001412">
    <property type="entry name" value="aa-tRNA-synth_I_CS"/>
</dbReference>
<dbReference type="EC" id="6.1.1.19" evidence="9"/>
<dbReference type="CDD" id="cd00671">
    <property type="entry name" value="ArgRS_core"/>
    <property type="match status" value="1"/>
</dbReference>
<evidence type="ECO:0000256" key="7">
    <source>
        <dbReference type="ARBA" id="ARBA00023146"/>
    </source>
</evidence>
<dbReference type="PROSITE" id="PS00178">
    <property type="entry name" value="AA_TRNA_LIGASE_I"/>
    <property type="match status" value="1"/>
</dbReference>
<dbReference type="SMART" id="SM01016">
    <property type="entry name" value="Arg_tRNA_synt_N"/>
    <property type="match status" value="1"/>
</dbReference>
<dbReference type="EMBL" id="JAOUSE010000010">
    <property type="protein sequence ID" value="MCU9593901.1"/>
    <property type="molecule type" value="Genomic_DNA"/>
</dbReference>
<evidence type="ECO:0000256" key="2">
    <source>
        <dbReference type="ARBA" id="ARBA00022490"/>
    </source>
</evidence>
<dbReference type="SMART" id="SM00836">
    <property type="entry name" value="DALR_1"/>
    <property type="match status" value="1"/>
</dbReference>
<dbReference type="InterPro" id="IPR035684">
    <property type="entry name" value="ArgRS_core"/>
</dbReference>
<comment type="subunit">
    <text evidence="9">Monomer.</text>
</comment>
<evidence type="ECO:0000256" key="4">
    <source>
        <dbReference type="ARBA" id="ARBA00022741"/>
    </source>
</evidence>
<reference evidence="13 14" key="1">
    <citation type="submission" date="2022-10" db="EMBL/GenBank/DDBJ databases">
        <title>Description of Fervidibacillus gen. nov. in the family Fervidibacillaceae fam. nov. with two species, Fervidibacillus albus sp. nov., and Fervidibacillus halotolerans sp. nov., isolated from tidal flat sediments.</title>
        <authorList>
            <person name="Kwon K.K."/>
            <person name="Yang S.-H."/>
        </authorList>
    </citation>
    <scope>NUCLEOTIDE SEQUENCE [LARGE SCALE GENOMIC DNA]</scope>
    <source>
        <strain evidence="13 14">DSM 23332</strain>
    </source>
</reference>
<keyword evidence="2 9" id="KW-0963">Cytoplasm</keyword>
<evidence type="ECO:0000256" key="9">
    <source>
        <dbReference type="HAMAP-Rule" id="MF_00123"/>
    </source>
</evidence>
<evidence type="ECO:0000259" key="12">
    <source>
        <dbReference type="SMART" id="SM01016"/>
    </source>
</evidence>
<dbReference type="HAMAP" id="MF_00123">
    <property type="entry name" value="Arg_tRNA_synth"/>
    <property type="match status" value="1"/>
</dbReference>
<dbReference type="Pfam" id="PF05746">
    <property type="entry name" value="DALR_1"/>
    <property type="match status" value="1"/>
</dbReference>
<gene>
    <name evidence="9 13" type="primary">argS</name>
    <name evidence="13" type="ORF">OEV82_05480</name>
</gene>
<evidence type="ECO:0000256" key="10">
    <source>
        <dbReference type="RuleBase" id="RU363038"/>
    </source>
</evidence>
<comment type="caution">
    <text evidence="13">The sequence shown here is derived from an EMBL/GenBank/DDBJ whole genome shotgun (WGS) entry which is preliminary data.</text>
</comment>
<comment type="subcellular location">
    <subcellularLocation>
        <location evidence="9">Cytoplasm</location>
    </subcellularLocation>
</comment>
<evidence type="ECO:0000256" key="8">
    <source>
        <dbReference type="ARBA" id="ARBA00049339"/>
    </source>
</evidence>
<dbReference type="PANTHER" id="PTHR11956">
    <property type="entry name" value="ARGINYL-TRNA SYNTHETASE"/>
    <property type="match status" value="1"/>
</dbReference>
<dbReference type="InterPro" id="IPR008909">
    <property type="entry name" value="DALR_anticod-bd"/>
</dbReference>
<evidence type="ECO:0000256" key="5">
    <source>
        <dbReference type="ARBA" id="ARBA00022840"/>
    </source>
</evidence>
<feature type="short sequence motif" description="'HIGH' region" evidence="9">
    <location>
        <begin position="132"/>
        <end position="142"/>
    </location>
</feature>
<dbReference type="Gene3D" id="3.30.1360.70">
    <property type="entry name" value="Arginyl tRNA synthetase N-terminal domain"/>
    <property type="match status" value="1"/>
</dbReference>
<comment type="similarity">
    <text evidence="1 9 10">Belongs to the class-I aminoacyl-tRNA synthetase family.</text>
</comment>
<protein>
    <recommendedName>
        <fullName evidence="9">Arginine--tRNA ligase</fullName>
        <ecNumber evidence="9">6.1.1.19</ecNumber>
    </recommendedName>
    <alternativeName>
        <fullName evidence="9">Arginyl-tRNA synthetase</fullName>
        <shortName evidence="9">ArgRS</shortName>
    </alternativeName>
</protein>
<keyword evidence="5 9" id="KW-0067">ATP-binding</keyword>
<dbReference type="SUPFAM" id="SSF47323">
    <property type="entry name" value="Anticodon-binding domain of a subclass of class I aminoacyl-tRNA synthetases"/>
    <property type="match status" value="1"/>
</dbReference>
<dbReference type="Pfam" id="PF00750">
    <property type="entry name" value="tRNA-synt_1d"/>
    <property type="match status" value="1"/>
</dbReference>
<sequence>MNIAQAVEQTIKDEIKQAVLKSGLAEEALIPEIILETPREKAHGDYSTNIAMQLARVAKKAPRQIAESVIEHFAKEKVHVEKIEIAGPGFINFFMDNSYLTELIPNILKAGDDYGRTNFGQNKKIQVEFVSANPTGDLHLGHARGAAVGDTLCNILDAAGFDVTREYYINDAGNQINNLALSIEVRYFEALGLEKEMPEDGYRGKDIIEIGKQLAEEYGDKFVHVSEEERFEFFRQYGLKAELDKLKKDLEDFRVTFDVWFSETSLYKDGKVEEALDVLREKGQVFEKDGAIWLKTSAYGDDKDRVLRKSDGSYTYFMPDIAYHKNKFERGFETVINIWGADHHGYIPRMKAAMEALGFDPKALEVEIIQMVQLYKDGEKMKMSKRTGKAVTMRDLVEEVGLDATRYFFAMRSSDTHLDFDLDLAVSQSNENPVYYAQYAHARICSILRQSEEVGMNIEKIAGEDMDLALIGEEKEFDLLKKLGEFPQVIVEAAEKRAPHRITNYIHDLASAFHSFYNAVKVVDTNNVELTKARLGLVKAVQITMKNALRLVGVSAPERM</sequence>
<dbReference type="Proteomes" id="UP001208656">
    <property type="component" value="Unassembled WGS sequence"/>
</dbReference>
<dbReference type="CDD" id="cd07956">
    <property type="entry name" value="Anticodon_Ia_Arg"/>
    <property type="match status" value="1"/>
</dbReference>
<keyword evidence="14" id="KW-1185">Reference proteome</keyword>
<proteinExistence type="inferred from homology"/>
<dbReference type="SUPFAM" id="SSF55190">
    <property type="entry name" value="Arginyl-tRNA synthetase (ArgRS), N-terminal 'additional' domain"/>
    <property type="match status" value="1"/>
</dbReference>
<organism evidence="13 14">
    <name type="scientific">Pallidibacillus thermolactis</name>
    <dbReference type="NCBI Taxonomy" id="251051"/>
    <lineage>
        <taxon>Bacteria</taxon>
        <taxon>Bacillati</taxon>
        <taxon>Bacillota</taxon>
        <taxon>Bacilli</taxon>
        <taxon>Bacillales</taxon>
        <taxon>Bacillaceae</taxon>
        <taxon>Pallidibacillus</taxon>
    </lineage>
</organism>
<comment type="catalytic activity">
    <reaction evidence="8 9">
        <text>tRNA(Arg) + L-arginine + ATP = L-arginyl-tRNA(Arg) + AMP + diphosphate</text>
        <dbReference type="Rhea" id="RHEA:20301"/>
        <dbReference type="Rhea" id="RHEA-COMP:9658"/>
        <dbReference type="Rhea" id="RHEA-COMP:9673"/>
        <dbReference type="ChEBI" id="CHEBI:30616"/>
        <dbReference type="ChEBI" id="CHEBI:32682"/>
        <dbReference type="ChEBI" id="CHEBI:33019"/>
        <dbReference type="ChEBI" id="CHEBI:78442"/>
        <dbReference type="ChEBI" id="CHEBI:78513"/>
        <dbReference type="ChEBI" id="CHEBI:456215"/>
        <dbReference type="EC" id="6.1.1.19"/>
    </reaction>
</comment>
<dbReference type="Gene3D" id="3.40.50.620">
    <property type="entry name" value="HUPs"/>
    <property type="match status" value="1"/>
</dbReference>
<dbReference type="InterPro" id="IPR009080">
    <property type="entry name" value="tRNAsynth_Ia_anticodon-bd"/>
</dbReference>
<feature type="domain" description="DALR anticodon binding" evidence="11">
    <location>
        <begin position="437"/>
        <end position="560"/>
    </location>
</feature>
<keyword evidence="3 9" id="KW-0436">Ligase</keyword>
<dbReference type="NCBIfam" id="TIGR00456">
    <property type="entry name" value="argS"/>
    <property type="match status" value="1"/>
</dbReference>
<dbReference type="InterPro" id="IPR005148">
    <property type="entry name" value="Arg-tRNA-synth_N"/>
</dbReference>
<dbReference type="Gene3D" id="1.10.730.10">
    <property type="entry name" value="Isoleucyl-tRNA Synthetase, Domain 1"/>
    <property type="match status" value="1"/>
</dbReference>
<dbReference type="InterPro" id="IPR036695">
    <property type="entry name" value="Arg-tRNA-synth_N_sf"/>
</dbReference>
<dbReference type="RefSeq" id="WP_173659608.1">
    <property type="nucleotide sequence ID" value="NZ_JAOUSE010000010.1"/>
</dbReference>
<evidence type="ECO:0000256" key="1">
    <source>
        <dbReference type="ARBA" id="ARBA00005594"/>
    </source>
</evidence>
<evidence type="ECO:0000256" key="3">
    <source>
        <dbReference type="ARBA" id="ARBA00022598"/>
    </source>
</evidence>
<dbReference type="InterPro" id="IPR001278">
    <property type="entry name" value="Arg-tRNA-ligase"/>
</dbReference>
<dbReference type="InterPro" id="IPR014729">
    <property type="entry name" value="Rossmann-like_a/b/a_fold"/>
</dbReference>
<dbReference type="GO" id="GO:0004814">
    <property type="term" value="F:arginine-tRNA ligase activity"/>
    <property type="evidence" value="ECO:0007669"/>
    <property type="project" value="UniProtKB-EC"/>
</dbReference>
<evidence type="ECO:0000313" key="13">
    <source>
        <dbReference type="EMBL" id="MCU9593901.1"/>
    </source>
</evidence>
<keyword evidence="4 9" id="KW-0547">Nucleotide-binding</keyword>
<evidence type="ECO:0000256" key="6">
    <source>
        <dbReference type="ARBA" id="ARBA00022917"/>
    </source>
</evidence>
<evidence type="ECO:0000313" key="14">
    <source>
        <dbReference type="Proteomes" id="UP001208656"/>
    </source>
</evidence>
<dbReference type="PRINTS" id="PR01038">
    <property type="entry name" value="TRNASYNTHARG"/>
</dbReference>